<dbReference type="EMBL" id="LQBQ01000035">
    <property type="protein sequence ID" value="KUJ76461.1"/>
    <property type="molecule type" value="Genomic_DNA"/>
</dbReference>
<evidence type="ECO:0000313" key="2">
    <source>
        <dbReference type="EMBL" id="KUJ76461.1"/>
    </source>
</evidence>
<dbReference type="Proteomes" id="UP000053791">
    <property type="component" value="Unassembled WGS sequence"/>
</dbReference>
<dbReference type="InterPro" id="IPR036465">
    <property type="entry name" value="vWFA_dom_sf"/>
</dbReference>
<dbReference type="AlphaFoldDB" id="A0A0X3TN56"/>
<evidence type="ECO:0000259" key="1">
    <source>
        <dbReference type="PROSITE" id="PS50234"/>
    </source>
</evidence>
<dbReference type="InterPro" id="IPR028087">
    <property type="entry name" value="Tad_N"/>
</dbReference>
<reference evidence="2 3" key="1">
    <citation type="submission" date="2015-12" db="EMBL/GenBank/DDBJ databases">
        <authorList>
            <person name="Shamseldin A."/>
            <person name="Moawad H."/>
            <person name="Abd El-Rahim W.M."/>
            <person name="Sadowsky M.J."/>
        </authorList>
    </citation>
    <scope>NUCLEOTIDE SEQUENCE [LARGE SCALE GENOMIC DNA]</scope>
    <source>
        <strain evidence="2 3">ZGT118</strain>
    </source>
</reference>
<dbReference type="RefSeq" id="WP_068348318.1">
    <property type="nucleotide sequence ID" value="NZ_LQBQ01000035.1"/>
</dbReference>
<gene>
    <name evidence="2" type="ORF">AVO45_11760</name>
</gene>
<keyword evidence="3" id="KW-1185">Reference proteome</keyword>
<evidence type="ECO:0000313" key="3">
    <source>
        <dbReference type="Proteomes" id="UP000053791"/>
    </source>
</evidence>
<dbReference type="InterPro" id="IPR002035">
    <property type="entry name" value="VWF_A"/>
</dbReference>
<dbReference type="STRING" id="1685379.AVO45_11760"/>
<dbReference type="SUPFAM" id="SSF53300">
    <property type="entry name" value="vWA-like"/>
    <property type="match status" value="1"/>
</dbReference>
<dbReference type="Gene3D" id="3.40.50.410">
    <property type="entry name" value="von Willebrand factor, type A domain"/>
    <property type="match status" value="1"/>
</dbReference>
<comment type="caution">
    <text evidence="2">The sequence shown here is derived from an EMBL/GenBank/DDBJ whole genome shotgun (WGS) entry which is preliminary data.</text>
</comment>
<dbReference type="Pfam" id="PF13400">
    <property type="entry name" value="Tad"/>
    <property type="match status" value="1"/>
</dbReference>
<sequence>MTILGVFIFLIILMTAGIGIDLMRFERERALLQTTLDRAVLAAADLDQELSPKSVVQDYLDKAGFPDSLKSVQVKEGLGFRKVTAVAQYGFPTQFMHLSGVDSLTANTASTAEESVQAVEISLVLDISGSMGETARGSGRTKLSHLKTAAKEFVAQILKNSDQTDTSISIIPYASQVNVGEALLDKFTNVTQEHDYSHCVNFIPEQFSDSDLHRGDRLERAAHFDPFTYSEGVIDIPVCPVRDGSAITPLTNNISVLNKQIDALTAKGNTSIDIGMKWGVALLDPSMRDIVGDLSADGIVPAEFANRPVNYDEDVLKVVIVMTDGQNTDQYLLNPSLRSGLSDVWYNKTAGRYSVYHSQGKKNYYWPRPGRRGEWANHPYGDNEKGTAVRLTYPELFARASLAWNAEYNYRFLPNNWGRWYQAAFSKINWKAKDQRSKHVCRAAKRQGIIVYGIAFEAPASGFKLISDCASSPSHVYDVEGLDIEKAFTSIASSIKKLRLTQ</sequence>
<dbReference type="OrthoDB" id="7522752at2"/>
<organism evidence="2 3">
    <name type="scientific">Ruegeria marisrubri</name>
    <dbReference type="NCBI Taxonomy" id="1685379"/>
    <lineage>
        <taxon>Bacteria</taxon>
        <taxon>Pseudomonadati</taxon>
        <taxon>Pseudomonadota</taxon>
        <taxon>Alphaproteobacteria</taxon>
        <taxon>Rhodobacterales</taxon>
        <taxon>Roseobacteraceae</taxon>
        <taxon>Ruegeria</taxon>
    </lineage>
</organism>
<feature type="domain" description="VWFA" evidence="1">
    <location>
        <begin position="120"/>
        <end position="344"/>
    </location>
</feature>
<accession>A0A0X3TN56</accession>
<dbReference type="PROSITE" id="PS50234">
    <property type="entry name" value="VWFA"/>
    <property type="match status" value="1"/>
</dbReference>
<proteinExistence type="predicted"/>
<protein>
    <recommendedName>
        <fullName evidence="1">VWFA domain-containing protein</fullName>
    </recommendedName>
</protein>
<name>A0A0X3TN56_9RHOB</name>